<reference evidence="1" key="1">
    <citation type="submission" date="2022-02" db="EMBL/GenBank/DDBJ databases">
        <authorList>
            <person name="Henning P.M."/>
            <person name="McCubbin A.G."/>
            <person name="Shore J.S."/>
        </authorList>
    </citation>
    <scope>NUCLEOTIDE SEQUENCE</scope>
    <source>
        <strain evidence="1">F60SS</strain>
        <tissue evidence="1">Leaves</tissue>
    </source>
</reference>
<protein>
    <recommendedName>
        <fullName evidence="3">FCP1 homology domain-containing protein</fullName>
    </recommendedName>
</protein>
<organism evidence="1 2">
    <name type="scientific">Turnera subulata</name>
    <dbReference type="NCBI Taxonomy" id="218843"/>
    <lineage>
        <taxon>Eukaryota</taxon>
        <taxon>Viridiplantae</taxon>
        <taxon>Streptophyta</taxon>
        <taxon>Embryophyta</taxon>
        <taxon>Tracheophyta</taxon>
        <taxon>Spermatophyta</taxon>
        <taxon>Magnoliopsida</taxon>
        <taxon>eudicotyledons</taxon>
        <taxon>Gunneridae</taxon>
        <taxon>Pentapetalae</taxon>
        <taxon>rosids</taxon>
        <taxon>fabids</taxon>
        <taxon>Malpighiales</taxon>
        <taxon>Passifloraceae</taxon>
        <taxon>Turnera</taxon>
    </lineage>
</organism>
<accession>A0A9Q0FQV2</accession>
<proteinExistence type="predicted"/>
<dbReference type="InterPro" id="IPR023214">
    <property type="entry name" value="HAD_sf"/>
</dbReference>
<evidence type="ECO:0000313" key="2">
    <source>
        <dbReference type="Proteomes" id="UP001141552"/>
    </source>
</evidence>
<sequence length="205" mass="23826">MYLVDDDSGNNNLLALPSRIQLRSSKKKLLILYLNGVLVDMVSDYPSDYKPDKIISRRGGENGFNLVLFFPRNIIVIVNSLTKSLVVQNRRIDDSSHCTKTQSYTLENPYKVLVFKDLKRIWEKHDRELPWEKGYYNESNTVLLDDSPYKALLNPNRNDRSLGGDLRIYLEELTEADDVQKYVEQHPFGQPAITESSESWDFYNQ</sequence>
<dbReference type="SUPFAM" id="SSF56784">
    <property type="entry name" value="HAD-like"/>
    <property type="match status" value="1"/>
</dbReference>
<gene>
    <name evidence="1" type="ORF">Tsubulata_026386</name>
</gene>
<dbReference type="Gene3D" id="3.40.50.1000">
    <property type="entry name" value="HAD superfamily/HAD-like"/>
    <property type="match status" value="1"/>
</dbReference>
<dbReference type="Proteomes" id="UP001141552">
    <property type="component" value="Unassembled WGS sequence"/>
</dbReference>
<comment type="caution">
    <text evidence="1">The sequence shown here is derived from an EMBL/GenBank/DDBJ whole genome shotgun (WGS) entry which is preliminary data.</text>
</comment>
<keyword evidence="2" id="KW-1185">Reference proteome</keyword>
<dbReference type="AlphaFoldDB" id="A0A9Q0FQV2"/>
<dbReference type="EMBL" id="JAKUCV010004487">
    <property type="protein sequence ID" value="KAJ4835209.1"/>
    <property type="molecule type" value="Genomic_DNA"/>
</dbReference>
<dbReference type="InterPro" id="IPR036412">
    <property type="entry name" value="HAD-like_sf"/>
</dbReference>
<evidence type="ECO:0008006" key="3">
    <source>
        <dbReference type="Google" id="ProtNLM"/>
    </source>
</evidence>
<feature type="non-terminal residue" evidence="1">
    <location>
        <position position="205"/>
    </location>
</feature>
<evidence type="ECO:0000313" key="1">
    <source>
        <dbReference type="EMBL" id="KAJ4835209.1"/>
    </source>
</evidence>
<reference evidence="1" key="2">
    <citation type="journal article" date="2023" name="Plants (Basel)">
        <title>Annotation of the Turnera subulata (Passifloraceae) Draft Genome Reveals the S-Locus Evolved after the Divergence of Turneroideae from Passifloroideae in a Stepwise Manner.</title>
        <authorList>
            <person name="Henning P.M."/>
            <person name="Roalson E.H."/>
            <person name="Mir W."/>
            <person name="McCubbin A.G."/>
            <person name="Shore J.S."/>
        </authorList>
    </citation>
    <scope>NUCLEOTIDE SEQUENCE</scope>
    <source>
        <strain evidence="1">F60SS</strain>
    </source>
</reference>
<name>A0A9Q0FQV2_9ROSI</name>
<dbReference type="OrthoDB" id="1711508at2759"/>